<organism evidence="2 3">
    <name type="scientific">Mycobacterium tuberculosis</name>
    <dbReference type="NCBI Taxonomy" id="1773"/>
    <lineage>
        <taxon>Bacteria</taxon>
        <taxon>Bacillati</taxon>
        <taxon>Actinomycetota</taxon>
        <taxon>Actinomycetes</taxon>
        <taxon>Mycobacteriales</taxon>
        <taxon>Mycobacteriaceae</taxon>
        <taxon>Mycobacterium</taxon>
        <taxon>Mycobacterium tuberculosis complex</taxon>
    </lineage>
</organism>
<dbReference type="AlphaFoldDB" id="A0A654U8L1"/>
<dbReference type="Proteomes" id="UP000046680">
    <property type="component" value="Unassembled WGS sequence"/>
</dbReference>
<protein>
    <submittedName>
        <fullName evidence="2">Uncharacterized protein</fullName>
    </submittedName>
</protein>
<accession>A0A654U8L1</accession>
<evidence type="ECO:0000313" key="3">
    <source>
        <dbReference type="Proteomes" id="UP000046680"/>
    </source>
</evidence>
<dbReference type="EMBL" id="CGCX01003885">
    <property type="protein sequence ID" value="CFS24563.1"/>
    <property type="molecule type" value="Genomic_DNA"/>
</dbReference>
<proteinExistence type="predicted"/>
<feature type="region of interest" description="Disordered" evidence="1">
    <location>
        <begin position="25"/>
        <end position="46"/>
    </location>
</feature>
<evidence type="ECO:0000313" key="2">
    <source>
        <dbReference type="EMBL" id="CFS24563.1"/>
    </source>
</evidence>
<gene>
    <name evidence="2" type="ORF">ERS007657_04652</name>
</gene>
<name>A0A654U8L1_MYCTX</name>
<sequence length="46" mass="5052">MYPLSPVKPQMMTTAAAMAIVDSLGNRTRNRRRQDADRAASWSAAS</sequence>
<reference evidence="2 3" key="1">
    <citation type="submission" date="2015-03" db="EMBL/GenBank/DDBJ databases">
        <authorList>
            <consortium name="Pathogen Informatics"/>
        </authorList>
    </citation>
    <scope>NUCLEOTIDE SEQUENCE [LARGE SCALE GENOMIC DNA]</scope>
    <source>
        <strain evidence="2 3">C09601061</strain>
    </source>
</reference>
<evidence type="ECO:0000256" key="1">
    <source>
        <dbReference type="SAM" id="MobiDB-lite"/>
    </source>
</evidence>